<dbReference type="EMBL" id="CP138359">
    <property type="protein sequence ID" value="WPF82766.1"/>
    <property type="molecule type" value="Genomic_DNA"/>
</dbReference>
<reference evidence="2" key="1">
    <citation type="submission" date="2023-11" db="EMBL/GenBank/DDBJ databases">
        <authorList>
            <person name="Helweg L.P."/>
            <person name="Kiel A."/>
            <person name="Hitz F."/>
            <person name="Ruckert-Reed C."/>
            <person name="Busche T."/>
            <person name="Kaltschmidt B."/>
            <person name="Kaltschmidt C."/>
        </authorList>
    </citation>
    <scope>NUCLEOTIDE SEQUENCE [LARGE SCALE GENOMIC DNA]</scope>
    <source>
        <strain evidence="2">4.1</strain>
    </source>
</reference>
<name>A0AAF0Z8D3_9MICO</name>
<gene>
    <name evidence="1" type="ORF">SANBI_000380</name>
</gene>
<keyword evidence="2" id="KW-1185">Reference proteome</keyword>
<organism evidence="1 2">
    <name type="scientific">Sanguibacter biliveldensis</name>
    <dbReference type="NCBI Taxonomy" id="3030830"/>
    <lineage>
        <taxon>Bacteria</taxon>
        <taxon>Bacillati</taxon>
        <taxon>Actinomycetota</taxon>
        <taxon>Actinomycetes</taxon>
        <taxon>Micrococcales</taxon>
        <taxon>Sanguibacteraceae</taxon>
        <taxon>Sanguibacter</taxon>
    </lineage>
</organism>
<protein>
    <submittedName>
        <fullName evidence="1">Uncharacterized protein</fullName>
    </submittedName>
</protein>
<proteinExistence type="predicted"/>
<accession>A0AAF0Z8D3</accession>
<evidence type="ECO:0000313" key="2">
    <source>
        <dbReference type="Proteomes" id="UP001304340"/>
    </source>
</evidence>
<dbReference type="RefSeq" id="WP_319158432.1">
    <property type="nucleotide sequence ID" value="NZ_CP138359.1"/>
</dbReference>
<dbReference type="Proteomes" id="UP001304340">
    <property type="component" value="Chromosome"/>
</dbReference>
<dbReference type="AlphaFoldDB" id="A0AAF0Z8D3"/>
<sequence>MISRNFLKCPGCGENFVARIGTDATVQTKFYLPCPYCSLPIRARMSGEDLDDHRVRFECEKISEVDVSEDTLVITVDPFVPSKYNADSHDGLGAFPTLTVRQLLKNEEHSAYYHDRSMAASAIEGSWPSTRMIFEYYLQQDWAMFNSTVKSALEISRPGETAHERSTIAYQSLAFVAFAVTGSANRRSVRLLERFNSKHTAAIKKAPYVRFLRAQRDPTAQLERETFDMVASFIADYESWSMGRIARHTSDEGEEALMKLTLFRDEFSLLRDLYQQGFEVICKSLWILVSAQNTAIRGDPNGFGSAHPVEVPPKSHVHTMAQFARLPNSHKIAYVSQVPGWEPLRDFLNSRRRNTIGHASARHDLRTGQIFSDLDPTGITYLSFTREVFGVFEALGVTSQILRAARITSSPDFVG</sequence>
<dbReference type="KEGG" id="sbil:SANBI_000380"/>
<evidence type="ECO:0000313" key="1">
    <source>
        <dbReference type="EMBL" id="WPF82766.1"/>
    </source>
</evidence>